<keyword evidence="2" id="KW-1133">Transmembrane helix</keyword>
<feature type="transmembrane region" description="Helical" evidence="2">
    <location>
        <begin position="106"/>
        <end position="131"/>
    </location>
</feature>
<evidence type="ECO:0000256" key="1">
    <source>
        <dbReference type="SAM" id="MobiDB-lite"/>
    </source>
</evidence>
<protein>
    <submittedName>
        <fullName evidence="3">Uncharacterized protein</fullName>
    </submittedName>
</protein>
<feature type="region of interest" description="Disordered" evidence="1">
    <location>
        <begin position="1"/>
        <end position="23"/>
    </location>
</feature>
<evidence type="ECO:0000313" key="4">
    <source>
        <dbReference type="Proteomes" id="UP000247099"/>
    </source>
</evidence>
<dbReference type="RefSeq" id="WP_110131883.1">
    <property type="nucleotide sequence ID" value="NZ_QHJQ01000010.1"/>
</dbReference>
<keyword evidence="4" id="KW-1185">Reference proteome</keyword>
<reference evidence="3 4" key="1">
    <citation type="submission" date="2018-05" db="EMBL/GenBank/DDBJ databases">
        <title>Coraliomargarita sinensis sp. nov., isolated from a marine solar saltern.</title>
        <authorList>
            <person name="Zhou L.Y."/>
        </authorList>
    </citation>
    <scope>NUCLEOTIDE SEQUENCE [LARGE SCALE GENOMIC DNA]</scope>
    <source>
        <strain evidence="3 4">WN38</strain>
    </source>
</reference>
<dbReference type="EMBL" id="QHJQ01000010">
    <property type="protein sequence ID" value="PXA03327.1"/>
    <property type="molecule type" value="Genomic_DNA"/>
</dbReference>
<sequence>MKTFKWSAPEPTHHQDSLDPVETKEGGKEMIVGALIMTLGYLMLFPLAELALDESAHTALFCTIIASVGLATTTVAGKNGIMGNLIASAAGMILFAMLYANKDPLWAIGLLFLGFYHLPILLGWGVGYGFYKKRKNDNQSKL</sequence>
<gene>
    <name evidence="3" type="ORF">DDZ13_12965</name>
</gene>
<keyword evidence="2" id="KW-0472">Membrane</keyword>
<dbReference type="InParanoid" id="A0A317ZG51"/>
<comment type="caution">
    <text evidence="3">The sequence shown here is derived from an EMBL/GenBank/DDBJ whole genome shotgun (WGS) entry which is preliminary data.</text>
</comment>
<proteinExistence type="predicted"/>
<keyword evidence="2" id="KW-0812">Transmembrane</keyword>
<feature type="transmembrane region" description="Helical" evidence="2">
    <location>
        <begin position="83"/>
        <end position="100"/>
    </location>
</feature>
<accession>A0A317ZG51</accession>
<feature type="compositionally biased region" description="Basic and acidic residues" evidence="1">
    <location>
        <begin position="11"/>
        <end position="23"/>
    </location>
</feature>
<dbReference type="Proteomes" id="UP000247099">
    <property type="component" value="Unassembled WGS sequence"/>
</dbReference>
<evidence type="ECO:0000313" key="3">
    <source>
        <dbReference type="EMBL" id="PXA03327.1"/>
    </source>
</evidence>
<name>A0A317ZG51_9BACT</name>
<feature type="transmembrane region" description="Helical" evidence="2">
    <location>
        <begin position="58"/>
        <end position="76"/>
    </location>
</feature>
<organism evidence="3 4">
    <name type="scientific">Coraliomargarita sinensis</name>
    <dbReference type="NCBI Taxonomy" id="2174842"/>
    <lineage>
        <taxon>Bacteria</taxon>
        <taxon>Pseudomonadati</taxon>
        <taxon>Verrucomicrobiota</taxon>
        <taxon>Opitutia</taxon>
        <taxon>Puniceicoccales</taxon>
        <taxon>Coraliomargaritaceae</taxon>
        <taxon>Coraliomargarita</taxon>
    </lineage>
</organism>
<feature type="transmembrane region" description="Helical" evidence="2">
    <location>
        <begin position="31"/>
        <end position="52"/>
    </location>
</feature>
<dbReference type="AlphaFoldDB" id="A0A317ZG51"/>
<evidence type="ECO:0000256" key="2">
    <source>
        <dbReference type="SAM" id="Phobius"/>
    </source>
</evidence>